<dbReference type="PANTHER" id="PTHR36925:SF1">
    <property type="entry name" value="COBALT-PRECORRIN-6A REDUCTASE"/>
    <property type="match status" value="1"/>
</dbReference>
<name>C8W690_DESAS</name>
<evidence type="ECO:0000313" key="5">
    <source>
        <dbReference type="Proteomes" id="UP000002217"/>
    </source>
</evidence>
<dbReference type="GO" id="GO:0009236">
    <property type="term" value="P:cobalamin biosynthetic process"/>
    <property type="evidence" value="ECO:0007669"/>
    <property type="project" value="UniProtKB-UniPathway"/>
</dbReference>
<dbReference type="RefSeq" id="WP_015756894.1">
    <property type="nucleotide sequence ID" value="NC_013216.1"/>
</dbReference>
<evidence type="ECO:0000313" key="4">
    <source>
        <dbReference type="EMBL" id="ACV62179.1"/>
    </source>
</evidence>
<dbReference type="HOGENOM" id="CLU_068627_0_0_9"/>
<comment type="pathway">
    <text evidence="1">Cofactor biosynthesis; adenosylcobalamin biosynthesis.</text>
</comment>
<dbReference type="eggNOG" id="COG2099">
    <property type="taxonomic scope" value="Bacteria"/>
</dbReference>
<dbReference type="Proteomes" id="UP000002217">
    <property type="component" value="Chromosome"/>
</dbReference>
<accession>C8W690</accession>
<dbReference type="STRING" id="485916.Dtox_1297"/>
<dbReference type="GO" id="GO:0016994">
    <property type="term" value="F:precorrin-6A reductase activity"/>
    <property type="evidence" value="ECO:0007669"/>
    <property type="project" value="InterPro"/>
</dbReference>
<dbReference type="KEGG" id="dae:Dtox_1297"/>
<dbReference type="NCBIfam" id="TIGR00715">
    <property type="entry name" value="precor6x_red"/>
    <property type="match status" value="1"/>
</dbReference>
<keyword evidence="3" id="KW-0560">Oxidoreductase</keyword>
<evidence type="ECO:0000256" key="2">
    <source>
        <dbReference type="ARBA" id="ARBA00022573"/>
    </source>
</evidence>
<dbReference type="OrthoDB" id="9780707at2"/>
<protein>
    <submittedName>
        <fullName evidence="4">Precorrin-6x reductase</fullName>
    </submittedName>
</protein>
<sequence length="256" mass="27760">MILVLSGTGDGRSIIKDLVQKGYQVLAAAATAYGGQLLDETGAAETLGRPLSEPELLELIAGRGIKALVDVTHPYAEAVSEMAFKVCAEMNLPYIRFERQEIKLPEHPLIMHAADYLAAADKAVMLGESIFLTTGSKTLGIFLRAALLRKRRIIARVLPHPRVLQHCLDLGLTPADIVAMQGPFSKQMNIAMLRHYQANVLVTKNSGIVGGLPSKIEAALELQVPVIIVDRPRPVLSGAISSVDTLFQELEKHLQS</sequence>
<dbReference type="Pfam" id="PF02571">
    <property type="entry name" value="CbiJ"/>
    <property type="match status" value="1"/>
</dbReference>
<reference evidence="4 5" key="1">
    <citation type="journal article" date="2009" name="Stand. Genomic Sci.">
        <title>Complete genome sequence of Desulfotomaculum acetoxidans type strain (5575).</title>
        <authorList>
            <person name="Spring S."/>
            <person name="Lapidus A."/>
            <person name="Schroder M."/>
            <person name="Gleim D."/>
            <person name="Sims D."/>
            <person name="Meincke L."/>
            <person name="Glavina Del Rio T."/>
            <person name="Tice H."/>
            <person name="Copeland A."/>
            <person name="Cheng J.F."/>
            <person name="Lucas S."/>
            <person name="Chen F."/>
            <person name="Nolan M."/>
            <person name="Bruce D."/>
            <person name="Goodwin L."/>
            <person name="Pitluck S."/>
            <person name="Ivanova N."/>
            <person name="Mavromatis K."/>
            <person name="Mikhailova N."/>
            <person name="Pati A."/>
            <person name="Chen A."/>
            <person name="Palaniappan K."/>
            <person name="Land M."/>
            <person name="Hauser L."/>
            <person name="Chang Y.J."/>
            <person name="Jeffries C.D."/>
            <person name="Chain P."/>
            <person name="Saunders E."/>
            <person name="Brettin T."/>
            <person name="Detter J.C."/>
            <person name="Goker M."/>
            <person name="Bristow J."/>
            <person name="Eisen J.A."/>
            <person name="Markowitz V."/>
            <person name="Hugenholtz P."/>
            <person name="Kyrpides N.C."/>
            <person name="Klenk H.P."/>
            <person name="Han C."/>
        </authorList>
    </citation>
    <scope>NUCLEOTIDE SEQUENCE [LARGE SCALE GENOMIC DNA]</scope>
    <source>
        <strain evidence="5">ATCC 49208 / DSM 771 / VKM B-1644</strain>
    </source>
</reference>
<dbReference type="AlphaFoldDB" id="C8W690"/>
<gene>
    <name evidence="4" type="ordered locus">Dtox_1297</name>
</gene>
<keyword evidence="5" id="KW-1185">Reference proteome</keyword>
<keyword evidence="2" id="KW-0169">Cobalamin biosynthesis</keyword>
<dbReference type="EMBL" id="CP001720">
    <property type="protein sequence ID" value="ACV62179.1"/>
    <property type="molecule type" value="Genomic_DNA"/>
</dbReference>
<evidence type="ECO:0000256" key="3">
    <source>
        <dbReference type="ARBA" id="ARBA00023002"/>
    </source>
</evidence>
<dbReference type="UniPathway" id="UPA00148"/>
<evidence type="ECO:0000256" key="1">
    <source>
        <dbReference type="ARBA" id="ARBA00004953"/>
    </source>
</evidence>
<dbReference type="PANTHER" id="PTHR36925">
    <property type="entry name" value="COBALT-PRECORRIN-6A REDUCTASE"/>
    <property type="match status" value="1"/>
</dbReference>
<dbReference type="PROSITE" id="PS51014">
    <property type="entry name" value="COBK_CBIJ"/>
    <property type="match status" value="1"/>
</dbReference>
<organism evidence="4 5">
    <name type="scientific">Desulfofarcimen acetoxidans (strain ATCC 49208 / DSM 771 / KCTC 5769 / VKM B-1644 / 5575)</name>
    <name type="common">Desulfotomaculum acetoxidans</name>
    <dbReference type="NCBI Taxonomy" id="485916"/>
    <lineage>
        <taxon>Bacteria</taxon>
        <taxon>Bacillati</taxon>
        <taxon>Bacillota</taxon>
        <taxon>Clostridia</taxon>
        <taxon>Eubacteriales</taxon>
        <taxon>Peptococcaceae</taxon>
        <taxon>Desulfofarcimen</taxon>
    </lineage>
</organism>
<dbReference type="InterPro" id="IPR003723">
    <property type="entry name" value="Precorrin-6x_reduct"/>
</dbReference>
<proteinExistence type="predicted"/>